<proteinExistence type="predicted"/>
<dbReference type="SUPFAM" id="SSF81271">
    <property type="entry name" value="TGS-like"/>
    <property type="match status" value="1"/>
</dbReference>
<dbReference type="InterPro" id="IPR045864">
    <property type="entry name" value="aa-tRNA-synth_II/BPL/LPL"/>
</dbReference>
<evidence type="ECO:0000259" key="6">
    <source>
        <dbReference type="PROSITE" id="PS51880"/>
    </source>
</evidence>
<dbReference type="GO" id="GO:0006435">
    <property type="term" value="P:threonyl-tRNA aminoacylation"/>
    <property type="evidence" value="ECO:0007669"/>
    <property type="project" value="TreeGrafter"/>
</dbReference>
<dbReference type="EC" id="6.1.1.3" evidence="7"/>
<evidence type="ECO:0000256" key="1">
    <source>
        <dbReference type="ARBA" id="ARBA00022490"/>
    </source>
</evidence>
<dbReference type="GO" id="GO:0140096">
    <property type="term" value="F:catalytic activity, acting on a protein"/>
    <property type="evidence" value="ECO:0007669"/>
    <property type="project" value="UniProtKB-ARBA"/>
</dbReference>
<dbReference type="RefSeq" id="WP_015075602.1">
    <property type="nucleotide sequence ID" value="NC_019425.2"/>
</dbReference>
<dbReference type="GO" id="GO:0016740">
    <property type="term" value="F:transferase activity"/>
    <property type="evidence" value="ECO:0007669"/>
    <property type="project" value="UniProtKB-ARBA"/>
</dbReference>
<dbReference type="KEGG" id="cml:BN424_694"/>
<dbReference type="HOGENOM" id="CLU_008554_1_0_9"/>
<dbReference type="PANTHER" id="PTHR11451:SF56">
    <property type="entry name" value="THREONINE--TRNA LIGASE 1"/>
    <property type="match status" value="1"/>
</dbReference>
<dbReference type="GO" id="GO:0000049">
    <property type="term" value="F:tRNA binding"/>
    <property type="evidence" value="ECO:0007669"/>
    <property type="project" value="UniProtKB-KW"/>
</dbReference>
<dbReference type="SUPFAM" id="SSF55681">
    <property type="entry name" value="Class II aaRS and biotin synthetases"/>
    <property type="match status" value="1"/>
</dbReference>
<evidence type="ECO:0000256" key="2">
    <source>
        <dbReference type="ARBA" id="ARBA00022555"/>
    </source>
</evidence>
<dbReference type="EMBL" id="HE999757">
    <property type="protein sequence ID" value="CCO10158.2"/>
    <property type="molecule type" value="Genomic_DNA"/>
</dbReference>
<keyword evidence="7" id="KW-0436">Ligase</keyword>
<dbReference type="InterPro" id="IPR004095">
    <property type="entry name" value="TGS"/>
</dbReference>
<reference evidence="8" key="1">
    <citation type="journal article" date="2013" name="Genome Announc.">
        <title>Complete Chromosome Sequence of Carnobacterium maltaromaticum LMA 28.</title>
        <authorList>
            <person name="Cailliez-Grimal C."/>
            <person name="Chaillou S."/>
            <person name="Anba-Mondoloni J."/>
            <person name="Loux V."/>
            <person name="Afzal M.I."/>
            <person name="Rahman A."/>
            <person name="Kergourlay G."/>
            <person name="Champomier-Verges M.C."/>
            <person name="Zagorec M."/>
            <person name="Dalgaard P."/>
            <person name="Leisner J.J."/>
            <person name="Prevost H."/>
            <person name="Revol-Junelles A.M."/>
            <person name="Borges F."/>
        </authorList>
    </citation>
    <scope>NUCLEOTIDE SEQUENCE</scope>
    <source>
        <strain evidence="8">LMA28</strain>
    </source>
</reference>
<keyword evidence="1" id="KW-0963">Cytoplasm</keyword>
<dbReference type="InterPro" id="IPR018163">
    <property type="entry name" value="Thr/Ala-tRNA-synth_IIc_edit"/>
</dbReference>
<keyword evidence="2" id="KW-0820">tRNA-binding</keyword>
<evidence type="ECO:0000256" key="4">
    <source>
        <dbReference type="ARBA" id="ARBA00022917"/>
    </source>
</evidence>
<name>K8EEE3_CARML</name>
<keyword evidence="8" id="KW-1185">Reference proteome</keyword>
<dbReference type="SUPFAM" id="SSF55186">
    <property type="entry name" value="ThrRS/AlaRS common domain"/>
    <property type="match status" value="1"/>
</dbReference>
<dbReference type="InterPro" id="IPR012947">
    <property type="entry name" value="tRNA_SAD"/>
</dbReference>
<dbReference type="PROSITE" id="PS51880">
    <property type="entry name" value="TGS"/>
    <property type="match status" value="1"/>
</dbReference>
<dbReference type="PANTHER" id="PTHR11451">
    <property type="entry name" value="THREONINE-TRNA LIGASE"/>
    <property type="match status" value="1"/>
</dbReference>
<dbReference type="SMART" id="SM00863">
    <property type="entry name" value="tRNA_SAD"/>
    <property type="match status" value="1"/>
</dbReference>
<protein>
    <submittedName>
        <fullName evidence="7">Threonyl and Alanyl tRNA synthetase second additional domain protein</fullName>
        <ecNumber evidence="7">6.1.1.3</ecNumber>
    </submittedName>
</protein>
<dbReference type="Gene3D" id="3.30.54.20">
    <property type="match status" value="1"/>
</dbReference>
<dbReference type="CDD" id="cd01667">
    <property type="entry name" value="TGS_ThrRS"/>
    <property type="match status" value="1"/>
</dbReference>
<dbReference type="AlphaFoldDB" id="K8EEE3"/>
<dbReference type="Gene3D" id="3.30.980.10">
    <property type="entry name" value="Threonyl-trna Synthetase, Chain A, domain 2"/>
    <property type="match status" value="1"/>
</dbReference>
<dbReference type="GO" id="GO:0004829">
    <property type="term" value="F:threonine-tRNA ligase activity"/>
    <property type="evidence" value="ECO:0007669"/>
    <property type="project" value="UniProtKB-EC"/>
</dbReference>
<dbReference type="eggNOG" id="COG0441">
    <property type="taxonomic scope" value="Bacteria"/>
</dbReference>
<evidence type="ECO:0000256" key="3">
    <source>
        <dbReference type="ARBA" id="ARBA00022884"/>
    </source>
</evidence>
<gene>
    <name evidence="7" type="primary">thrS</name>
    <name evidence="7" type="ORF">BN424_694</name>
</gene>
<dbReference type="STRING" id="1234679.BN424_694"/>
<dbReference type="Gene3D" id="3.10.20.30">
    <property type="match status" value="1"/>
</dbReference>
<evidence type="ECO:0000313" key="7">
    <source>
        <dbReference type="EMBL" id="CCO10158.2"/>
    </source>
</evidence>
<keyword evidence="5" id="KW-0175">Coiled coil</keyword>
<keyword evidence="3" id="KW-0694">RNA-binding</keyword>
<evidence type="ECO:0000256" key="5">
    <source>
        <dbReference type="SAM" id="Coils"/>
    </source>
</evidence>
<dbReference type="Proteomes" id="UP000000212">
    <property type="component" value="Chromosome"/>
</dbReference>
<keyword evidence="7" id="KW-0030">Aminoacyl-tRNA synthetase</keyword>
<dbReference type="Pfam" id="PF07973">
    <property type="entry name" value="tRNA_SAD"/>
    <property type="match status" value="1"/>
</dbReference>
<accession>K8EEE3</accession>
<feature type="domain" description="TGS" evidence="6">
    <location>
        <begin position="1"/>
        <end position="63"/>
    </location>
</feature>
<dbReference type="GO" id="GO:0005524">
    <property type="term" value="F:ATP binding"/>
    <property type="evidence" value="ECO:0007669"/>
    <property type="project" value="InterPro"/>
</dbReference>
<feature type="coiled-coil region" evidence="5">
    <location>
        <begin position="112"/>
        <end position="153"/>
    </location>
</feature>
<dbReference type="Gene3D" id="3.30.930.10">
    <property type="entry name" value="Bira Bifunctional Protein, Domain 2"/>
    <property type="match status" value="1"/>
</dbReference>
<dbReference type="InterPro" id="IPR012675">
    <property type="entry name" value="Beta-grasp_dom_sf"/>
</dbReference>
<keyword evidence="4" id="KW-0648">Protein biosynthesis</keyword>
<evidence type="ECO:0000313" key="8">
    <source>
        <dbReference type="Proteomes" id="UP000000212"/>
    </source>
</evidence>
<sequence length="311" mass="35627">MKMIKLTFQDNSSKEFEAGITTRQIVAEIYPKLVKKALAGKFNQQLIEMNQKISEDGSLIIVTSEAEDAPIVLKNSAILMLGMALIKLYPEIKLASYGMDEIGFYYDFENSEAVIEEQLSDVENEMKELVKANEKINGEVMTQKEAIEQFKENPYKLELIKGSINQESYSLAKIGEHIDLVSGPQLQTTGRNQNFKLLTVSGAYWQGNSKNKMLQRIYGVAFFSKKELKDYLQKREEAKERDHRKIGKELNLFMTSQEVGLGLPFWLPKGATIRRIIERYIVDKEISLGYQHVYTPIMANTEIYNLNSRNL</sequence>
<organism evidence="7 8">
    <name type="scientific">Carnobacterium maltaromaticum LMA28</name>
    <dbReference type="NCBI Taxonomy" id="1234679"/>
    <lineage>
        <taxon>Bacteria</taxon>
        <taxon>Bacillati</taxon>
        <taxon>Bacillota</taxon>
        <taxon>Bacilli</taxon>
        <taxon>Lactobacillales</taxon>
        <taxon>Carnobacteriaceae</taxon>
        <taxon>Carnobacterium</taxon>
    </lineage>
</organism>
<dbReference type="InterPro" id="IPR012676">
    <property type="entry name" value="TGS-like"/>
</dbReference>